<accession>A0A383DEU0</accession>
<name>A0A383DEU0_9ZZZZ</name>
<protein>
    <submittedName>
        <fullName evidence="1">Uncharacterized protein</fullName>
    </submittedName>
</protein>
<organism evidence="1">
    <name type="scientific">marine metagenome</name>
    <dbReference type="NCBI Taxonomy" id="408172"/>
    <lineage>
        <taxon>unclassified sequences</taxon>
        <taxon>metagenomes</taxon>
        <taxon>ecological metagenomes</taxon>
    </lineage>
</organism>
<dbReference type="AlphaFoldDB" id="A0A383DEU0"/>
<evidence type="ECO:0000313" key="1">
    <source>
        <dbReference type="EMBL" id="SVE42911.1"/>
    </source>
</evidence>
<feature type="non-terminal residue" evidence="1">
    <location>
        <position position="44"/>
    </location>
</feature>
<proteinExistence type="predicted"/>
<sequence>MALLISVSEFWEDEEVWRQCVQVELKGIDVRVYPNHGDVNEIKY</sequence>
<reference evidence="1" key="1">
    <citation type="submission" date="2018-05" db="EMBL/GenBank/DDBJ databases">
        <authorList>
            <person name="Lanie J.A."/>
            <person name="Ng W.-L."/>
            <person name="Kazmierczak K.M."/>
            <person name="Andrzejewski T.M."/>
            <person name="Davidsen T.M."/>
            <person name="Wayne K.J."/>
            <person name="Tettelin H."/>
            <person name="Glass J.I."/>
            <person name="Rusch D."/>
            <person name="Podicherti R."/>
            <person name="Tsui H.-C.T."/>
            <person name="Winkler M.E."/>
        </authorList>
    </citation>
    <scope>NUCLEOTIDE SEQUENCE</scope>
</reference>
<dbReference type="EMBL" id="UINC01216676">
    <property type="protein sequence ID" value="SVE42911.1"/>
    <property type="molecule type" value="Genomic_DNA"/>
</dbReference>
<gene>
    <name evidence="1" type="ORF">METZ01_LOCUS495765</name>
</gene>